<keyword evidence="11" id="KW-1185">Reference proteome</keyword>
<dbReference type="Pfam" id="PF00940">
    <property type="entry name" value="RNA_pol"/>
    <property type="match status" value="1"/>
</dbReference>
<keyword evidence="3" id="KW-0240">DNA-directed RNA polymerase</keyword>
<dbReference type="Gene3D" id="1.10.287.280">
    <property type="match status" value="1"/>
</dbReference>
<sequence length="733" mass="83026">MQASSLTTTRVAHVALRHAFCRFNSRCHMQRCVLSHLSHRFKSTLASEAARAEATTDVEGADEFEGVEPRRLVEADWAVRAQQLMPRSTVEKPFQLAPLSLGLQDAIAQCEVQVSNSAGRAFNKRSFMSDEDVDKWLEKFEVPEEQLAKCSTPEEVQEMRRRYARQLRLECSVYEMAMDKYSSSHEKVRQLGRTTETNAAKDLIRKWMPVAKAYIESEQKKIKAGKHSTDSNIYGPALTILKADVLAATGMNIMLNTCLMEPGGPKFIKLALAMGKAVQEEIIARKEESAKRNNGKMDKFGLKLIEDVKLESLKNRIREYIDNVGGWDKRLQLKVGAAVVDCIQRTCYVPNRSGEVLTPELCAAKGLPTPEPAFVHNYVFDRNRRAGVIQIHQRMAETVLATNPDANVLPWTARYLPMLVPPRPWTGIVNGGYLKLRTKVMRQRDSAWQMDCVQRGDLDGILKALNLMAEVPWVINKEVLNVVLQIWEDGGNFGDLPTRTDVPLPDLNSPEFVNDPALYYKNVRKIEQLNREFHSLRCDTLYKLQVAEEFKDEPELYFPYNMDFRGRVYPIPPNLNHLGSDLSRSLLIFRDRKPLGEHGLRWMKIHLANVFGVDKCSFDERVVFADANLDKAVASARDPLGEGDSAWWKGADYPFLALGVCFELKRAIESPDPTKYMSNIPIHQDGSCNGLQHYAALGRDDRGGTGQSGTRCRLRCARREGRQLDAGKRFRHT</sequence>
<dbReference type="GO" id="GO:0003677">
    <property type="term" value="F:DNA binding"/>
    <property type="evidence" value="ECO:0007669"/>
    <property type="project" value="InterPro"/>
</dbReference>
<evidence type="ECO:0000259" key="9">
    <source>
        <dbReference type="SMART" id="SM01311"/>
    </source>
</evidence>
<dbReference type="PROSITE" id="PS00900">
    <property type="entry name" value="RNA_POL_PHAGE_1"/>
    <property type="match status" value="1"/>
</dbReference>
<comment type="catalytic activity">
    <reaction evidence="8">
        <text>RNA(n) + a ribonucleoside 5'-triphosphate = RNA(n+1) + diphosphate</text>
        <dbReference type="Rhea" id="RHEA:21248"/>
        <dbReference type="Rhea" id="RHEA-COMP:14527"/>
        <dbReference type="Rhea" id="RHEA-COMP:17342"/>
        <dbReference type="ChEBI" id="CHEBI:33019"/>
        <dbReference type="ChEBI" id="CHEBI:61557"/>
        <dbReference type="ChEBI" id="CHEBI:140395"/>
        <dbReference type="EC" id="2.7.7.6"/>
    </reaction>
</comment>
<feature type="domain" description="DNA-directed RNA polymerase N-terminal" evidence="9">
    <location>
        <begin position="164"/>
        <end position="470"/>
    </location>
</feature>
<dbReference type="EMBL" id="JH597849">
    <property type="status" value="NOT_ANNOTATED_CDS"/>
    <property type="molecule type" value="Genomic_DNA"/>
</dbReference>
<dbReference type="Proteomes" id="UP000011713">
    <property type="component" value="Unassembled WGS sequence"/>
</dbReference>
<evidence type="ECO:0000256" key="2">
    <source>
        <dbReference type="ARBA" id="ARBA00012418"/>
    </source>
</evidence>
<keyword evidence="5" id="KW-0548">Nucleotidyltransferase</keyword>
<evidence type="ECO:0000256" key="5">
    <source>
        <dbReference type="ARBA" id="ARBA00022695"/>
    </source>
</evidence>
<dbReference type="SUPFAM" id="SSF56672">
    <property type="entry name" value="DNA/RNA polymerases"/>
    <property type="match status" value="1"/>
</dbReference>
<evidence type="ECO:0000256" key="6">
    <source>
        <dbReference type="ARBA" id="ARBA00022946"/>
    </source>
</evidence>
<evidence type="ECO:0000256" key="4">
    <source>
        <dbReference type="ARBA" id="ARBA00022679"/>
    </source>
</evidence>
<dbReference type="InterPro" id="IPR043502">
    <property type="entry name" value="DNA/RNA_pol_sf"/>
</dbReference>
<protein>
    <recommendedName>
        <fullName evidence="2">DNA-directed RNA polymerase</fullName>
        <ecNumber evidence="2">2.7.7.6</ecNumber>
    </recommendedName>
</protein>
<keyword evidence="7" id="KW-0804">Transcription</keyword>
<dbReference type="EnsemblProtists" id="HpaT809800">
    <property type="protein sequence ID" value="HpaP809800"/>
    <property type="gene ID" value="HpaG809800"/>
</dbReference>
<dbReference type="OMA" id="AIAQCEV"/>
<dbReference type="InParanoid" id="M4BTL5"/>
<dbReference type="InterPro" id="IPR029262">
    <property type="entry name" value="RPOL_N"/>
</dbReference>
<dbReference type="InterPro" id="IPR002092">
    <property type="entry name" value="DNA-dir_Rpol_phage-type"/>
</dbReference>
<reference evidence="10" key="2">
    <citation type="submission" date="2015-06" db="UniProtKB">
        <authorList>
            <consortium name="EnsemblProtists"/>
        </authorList>
    </citation>
    <scope>IDENTIFICATION</scope>
    <source>
        <strain evidence="10">Emoy2</strain>
    </source>
</reference>
<dbReference type="PANTHER" id="PTHR10102:SF0">
    <property type="entry name" value="DNA-DIRECTED RNA POLYMERASE, MITOCHONDRIAL"/>
    <property type="match status" value="1"/>
</dbReference>
<name>M4BTL5_HYAAE</name>
<keyword evidence="4" id="KW-0808">Transferase</keyword>
<dbReference type="GO" id="GO:0003899">
    <property type="term" value="F:DNA-directed RNA polymerase activity"/>
    <property type="evidence" value="ECO:0007669"/>
    <property type="project" value="UniProtKB-EC"/>
</dbReference>
<dbReference type="PANTHER" id="PTHR10102">
    <property type="entry name" value="DNA-DIRECTED RNA POLYMERASE, MITOCHONDRIAL"/>
    <property type="match status" value="1"/>
</dbReference>
<proteinExistence type="inferred from homology"/>
<accession>M4BTL5</accession>
<evidence type="ECO:0000256" key="3">
    <source>
        <dbReference type="ARBA" id="ARBA00022478"/>
    </source>
</evidence>
<dbReference type="AlphaFoldDB" id="M4BTL5"/>
<dbReference type="SMART" id="SM01311">
    <property type="entry name" value="RPOL_N"/>
    <property type="match status" value="1"/>
</dbReference>
<reference evidence="11" key="1">
    <citation type="journal article" date="2010" name="Science">
        <title>Signatures of adaptation to obligate biotrophy in the Hyaloperonospora arabidopsidis genome.</title>
        <authorList>
            <person name="Baxter L."/>
            <person name="Tripathy S."/>
            <person name="Ishaque N."/>
            <person name="Boot N."/>
            <person name="Cabral A."/>
            <person name="Kemen E."/>
            <person name="Thines M."/>
            <person name="Ah-Fong A."/>
            <person name="Anderson R."/>
            <person name="Badejoko W."/>
            <person name="Bittner-Eddy P."/>
            <person name="Boore J.L."/>
            <person name="Chibucos M.C."/>
            <person name="Coates M."/>
            <person name="Dehal P."/>
            <person name="Delehaunty K."/>
            <person name="Dong S."/>
            <person name="Downton P."/>
            <person name="Dumas B."/>
            <person name="Fabro G."/>
            <person name="Fronick C."/>
            <person name="Fuerstenberg S.I."/>
            <person name="Fulton L."/>
            <person name="Gaulin E."/>
            <person name="Govers F."/>
            <person name="Hughes L."/>
            <person name="Humphray S."/>
            <person name="Jiang R.H."/>
            <person name="Judelson H."/>
            <person name="Kamoun S."/>
            <person name="Kyung K."/>
            <person name="Meijer H."/>
            <person name="Minx P."/>
            <person name="Morris P."/>
            <person name="Nelson J."/>
            <person name="Phuntumart V."/>
            <person name="Qutob D."/>
            <person name="Rehmany A."/>
            <person name="Rougon-Cardoso A."/>
            <person name="Ryden P."/>
            <person name="Torto-Alalibo T."/>
            <person name="Studholme D."/>
            <person name="Wang Y."/>
            <person name="Win J."/>
            <person name="Wood J."/>
            <person name="Clifton S.W."/>
            <person name="Rogers J."/>
            <person name="Van den Ackerveken G."/>
            <person name="Jones J.D."/>
            <person name="McDowell J.M."/>
            <person name="Beynon J."/>
            <person name="Tyler B.M."/>
        </authorList>
    </citation>
    <scope>NUCLEOTIDE SEQUENCE [LARGE SCALE GENOMIC DNA]</scope>
    <source>
        <strain evidence="11">Emoy2</strain>
    </source>
</reference>
<dbReference type="VEuPathDB" id="FungiDB:HpaG809800"/>
<evidence type="ECO:0000313" key="11">
    <source>
        <dbReference type="Proteomes" id="UP000011713"/>
    </source>
</evidence>
<evidence type="ECO:0000256" key="8">
    <source>
        <dbReference type="ARBA" id="ARBA00048552"/>
    </source>
</evidence>
<evidence type="ECO:0000256" key="7">
    <source>
        <dbReference type="ARBA" id="ARBA00023163"/>
    </source>
</evidence>
<dbReference type="eggNOG" id="KOG1038">
    <property type="taxonomic scope" value="Eukaryota"/>
</dbReference>
<dbReference type="STRING" id="559515.M4BTL5"/>
<comment type="similarity">
    <text evidence="1">Belongs to the phage and mitochondrial RNA polymerase family.</text>
</comment>
<dbReference type="Pfam" id="PF14700">
    <property type="entry name" value="RPOL_N"/>
    <property type="match status" value="1"/>
</dbReference>
<evidence type="ECO:0000313" key="10">
    <source>
        <dbReference type="EnsemblProtists" id="HpaP809800"/>
    </source>
</evidence>
<dbReference type="FunFam" id="1.10.287.280:FF:000001">
    <property type="entry name" value="DNA-directed RNA polymerase"/>
    <property type="match status" value="1"/>
</dbReference>
<dbReference type="HOGENOM" id="CLU_378340_0_0_1"/>
<organism evidence="10 11">
    <name type="scientific">Hyaloperonospora arabidopsidis (strain Emoy2)</name>
    <name type="common">Downy mildew agent</name>
    <name type="synonym">Peronospora arabidopsidis</name>
    <dbReference type="NCBI Taxonomy" id="559515"/>
    <lineage>
        <taxon>Eukaryota</taxon>
        <taxon>Sar</taxon>
        <taxon>Stramenopiles</taxon>
        <taxon>Oomycota</taxon>
        <taxon>Peronosporomycetes</taxon>
        <taxon>Peronosporales</taxon>
        <taxon>Peronosporaceae</taxon>
        <taxon>Hyaloperonospora</taxon>
    </lineage>
</organism>
<keyword evidence="6" id="KW-0809">Transit peptide</keyword>
<dbReference type="InterPro" id="IPR037159">
    <property type="entry name" value="RNA_POL_N_sf"/>
</dbReference>
<dbReference type="InterPro" id="IPR046950">
    <property type="entry name" value="DNA-dir_Rpol_C_phage-type"/>
</dbReference>
<evidence type="ECO:0000256" key="1">
    <source>
        <dbReference type="ARBA" id="ARBA00009493"/>
    </source>
</evidence>
<dbReference type="Gene3D" id="1.10.1320.10">
    <property type="entry name" value="DNA-directed RNA polymerase, N-terminal domain"/>
    <property type="match status" value="1"/>
</dbReference>
<dbReference type="EC" id="2.7.7.6" evidence="2"/>
<dbReference type="GO" id="GO:0034245">
    <property type="term" value="C:mitochondrial DNA-directed RNA polymerase complex"/>
    <property type="evidence" value="ECO:0007669"/>
    <property type="project" value="TreeGrafter"/>
</dbReference>
<dbReference type="GO" id="GO:0006390">
    <property type="term" value="P:mitochondrial transcription"/>
    <property type="evidence" value="ECO:0007669"/>
    <property type="project" value="TreeGrafter"/>
</dbReference>